<gene>
    <name evidence="12" type="ORF">KHC33_14540</name>
</gene>
<organism evidence="12 13">
    <name type="scientific">Methanospirillum purgamenti</name>
    <dbReference type="NCBI Taxonomy" id="2834276"/>
    <lineage>
        <taxon>Archaea</taxon>
        <taxon>Methanobacteriati</taxon>
        <taxon>Methanobacteriota</taxon>
        <taxon>Stenosarchaea group</taxon>
        <taxon>Methanomicrobia</taxon>
        <taxon>Methanomicrobiales</taxon>
        <taxon>Methanospirillaceae</taxon>
        <taxon>Methanospirillum</taxon>
    </lineage>
</organism>
<dbReference type="InterPro" id="IPR027417">
    <property type="entry name" value="P-loop_NTPase"/>
</dbReference>
<evidence type="ECO:0000256" key="4">
    <source>
        <dbReference type="ARBA" id="ARBA00022741"/>
    </source>
</evidence>
<accession>A0A8E7AXD6</accession>
<evidence type="ECO:0000256" key="3">
    <source>
        <dbReference type="ARBA" id="ARBA00022505"/>
    </source>
</evidence>
<dbReference type="EC" id="7.3.2.6" evidence="8"/>
<comment type="subcellular location">
    <subcellularLocation>
        <location evidence="1">Cell membrane</location>
        <topology evidence="1">Peripheral membrane protein</topology>
    </subcellularLocation>
</comment>
<comment type="catalytic activity">
    <reaction evidence="10">
        <text>tungstate(in) + ATP + H2O = tungstate(out) + ADP + phosphate + H(+)</text>
        <dbReference type="Rhea" id="RHEA:35027"/>
        <dbReference type="ChEBI" id="CHEBI:15377"/>
        <dbReference type="ChEBI" id="CHEBI:15378"/>
        <dbReference type="ChEBI" id="CHEBI:30616"/>
        <dbReference type="ChEBI" id="CHEBI:43474"/>
        <dbReference type="ChEBI" id="CHEBI:46502"/>
        <dbReference type="ChEBI" id="CHEBI:456216"/>
        <dbReference type="EC" id="7.3.2.6"/>
    </reaction>
</comment>
<evidence type="ECO:0000256" key="1">
    <source>
        <dbReference type="ARBA" id="ARBA00004202"/>
    </source>
</evidence>
<protein>
    <recommendedName>
        <fullName evidence="9">Molybdate/tungstate import ATP-binding protein WtpC</fullName>
        <ecNumber evidence="8">7.3.2.6</ecNumber>
    </recommendedName>
</protein>
<dbReference type="GO" id="GO:0005886">
    <property type="term" value="C:plasma membrane"/>
    <property type="evidence" value="ECO:0007669"/>
    <property type="project" value="UniProtKB-SubCell"/>
</dbReference>
<dbReference type="PROSITE" id="PS50893">
    <property type="entry name" value="ABC_TRANSPORTER_2"/>
    <property type="match status" value="1"/>
</dbReference>
<dbReference type="SMART" id="SM00382">
    <property type="entry name" value="AAA"/>
    <property type="match status" value="1"/>
</dbReference>
<evidence type="ECO:0000256" key="2">
    <source>
        <dbReference type="ARBA" id="ARBA00022448"/>
    </source>
</evidence>
<dbReference type="AlphaFoldDB" id="A0A8E7AXD6"/>
<keyword evidence="2" id="KW-0813">Transport</keyword>
<dbReference type="PANTHER" id="PTHR42781:SF4">
    <property type="entry name" value="SPERMIDINE_PUTRESCINE IMPORT ATP-BINDING PROTEIN POTA"/>
    <property type="match status" value="1"/>
</dbReference>
<sequence length="221" mass="24930">MIEITDLVVRVGDFELFVDSLVLSDHDWWVMSGPSGSGKTLLLETIAGFYKPSSGTIMINGVDMTYISPEKRDIGIVFQDYSLFPHMTVRKNISYGLRLRRYQGSDTTVLQIAKTLGIDSLLDRYPSTLSGGEKQRVTIARALVVKPALLLLDEPASALDIDTKRELWRDICLIFEKENITILHVTHDVYEAENLGTHKITLKNGKIMNLFDITNQQELLN</sequence>
<dbReference type="GO" id="GO:1901238">
    <property type="term" value="F:ABC-type tungstate transporter activity"/>
    <property type="evidence" value="ECO:0007669"/>
    <property type="project" value="UniProtKB-EC"/>
</dbReference>
<feature type="domain" description="ABC transporter" evidence="11">
    <location>
        <begin position="2"/>
        <end position="220"/>
    </location>
</feature>
<evidence type="ECO:0000259" key="11">
    <source>
        <dbReference type="PROSITE" id="PS50893"/>
    </source>
</evidence>
<keyword evidence="13" id="KW-1185">Reference proteome</keyword>
<evidence type="ECO:0000256" key="6">
    <source>
        <dbReference type="ARBA" id="ARBA00038307"/>
    </source>
</evidence>
<dbReference type="Proteomes" id="UP000680656">
    <property type="component" value="Chromosome"/>
</dbReference>
<dbReference type="InterPro" id="IPR003439">
    <property type="entry name" value="ABC_transporter-like_ATP-bd"/>
</dbReference>
<evidence type="ECO:0000313" key="13">
    <source>
        <dbReference type="Proteomes" id="UP000680656"/>
    </source>
</evidence>
<dbReference type="PROSITE" id="PS00211">
    <property type="entry name" value="ABC_TRANSPORTER_1"/>
    <property type="match status" value="1"/>
</dbReference>
<dbReference type="Pfam" id="PF00005">
    <property type="entry name" value="ABC_tran"/>
    <property type="match status" value="1"/>
</dbReference>
<dbReference type="GO" id="GO:0016887">
    <property type="term" value="F:ATP hydrolysis activity"/>
    <property type="evidence" value="ECO:0007669"/>
    <property type="project" value="InterPro"/>
</dbReference>
<evidence type="ECO:0000313" key="12">
    <source>
        <dbReference type="EMBL" id="QVV88525.1"/>
    </source>
</evidence>
<evidence type="ECO:0000256" key="10">
    <source>
        <dbReference type="ARBA" id="ARBA00047936"/>
    </source>
</evidence>
<dbReference type="SUPFAM" id="SSF52540">
    <property type="entry name" value="P-loop containing nucleoside triphosphate hydrolases"/>
    <property type="match status" value="1"/>
</dbReference>
<dbReference type="InterPro" id="IPR017871">
    <property type="entry name" value="ABC_transporter-like_CS"/>
</dbReference>
<dbReference type="PANTHER" id="PTHR42781">
    <property type="entry name" value="SPERMIDINE/PUTRESCINE IMPORT ATP-BINDING PROTEIN POTA"/>
    <property type="match status" value="1"/>
</dbReference>
<keyword evidence="4" id="KW-0547">Nucleotide-binding</keyword>
<dbReference type="EMBL" id="CP075546">
    <property type="protein sequence ID" value="QVV88525.1"/>
    <property type="molecule type" value="Genomic_DNA"/>
</dbReference>
<evidence type="ECO:0000256" key="9">
    <source>
        <dbReference type="ARBA" id="ARBA00041133"/>
    </source>
</evidence>
<name>A0A8E7AXD6_9EURY</name>
<dbReference type="KEGG" id="mrtj:KHC33_14540"/>
<dbReference type="InterPro" id="IPR050093">
    <property type="entry name" value="ABC_SmlMolc_Importer"/>
</dbReference>
<dbReference type="InterPro" id="IPR003593">
    <property type="entry name" value="AAA+_ATPase"/>
</dbReference>
<dbReference type="GeneID" id="65098426"/>
<keyword evidence="5 12" id="KW-0067">ATP-binding</keyword>
<dbReference type="RefSeq" id="WP_214419334.1">
    <property type="nucleotide sequence ID" value="NZ_CP075546.1"/>
</dbReference>
<evidence type="ECO:0000256" key="5">
    <source>
        <dbReference type="ARBA" id="ARBA00022840"/>
    </source>
</evidence>
<proteinExistence type="inferred from homology"/>
<evidence type="ECO:0000256" key="7">
    <source>
        <dbReference type="ARBA" id="ARBA00038781"/>
    </source>
</evidence>
<evidence type="ECO:0000256" key="8">
    <source>
        <dbReference type="ARBA" id="ARBA00039025"/>
    </source>
</evidence>
<keyword evidence="3" id="KW-0500">Molybdenum</keyword>
<comment type="subunit">
    <text evidence="7">The complex is composed of two ATP-binding proteins (WtpC), two transmembrane proteins (WtpB) and a solute-binding protein (WtpA).</text>
</comment>
<comment type="similarity">
    <text evidence="6">Belongs to the ABC transporter superfamily. Sulfate/tungstate importer (TC 3.A.1.6) family.</text>
</comment>
<dbReference type="Gene3D" id="3.40.50.300">
    <property type="entry name" value="P-loop containing nucleotide triphosphate hydrolases"/>
    <property type="match status" value="1"/>
</dbReference>
<reference evidence="12 13" key="1">
    <citation type="submission" date="2021-05" db="EMBL/GenBank/DDBJ databases">
        <title>A novel Methanospirillum isolate from a pyrite-forming mixed culture.</title>
        <authorList>
            <person name="Bunk B."/>
            <person name="Sproer C."/>
            <person name="Spring S."/>
            <person name="Pester M."/>
        </authorList>
    </citation>
    <scope>NUCLEOTIDE SEQUENCE [LARGE SCALE GENOMIC DNA]</scope>
    <source>
        <strain evidence="12 13">J.3.6.1-F.2.7.3</strain>
    </source>
</reference>
<dbReference type="GO" id="GO:0005524">
    <property type="term" value="F:ATP binding"/>
    <property type="evidence" value="ECO:0007669"/>
    <property type="project" value="UniProtKB-KW"/>
</dbReference>